<dbReference type="InterPro" id="IPR041701">
    <property type="entry name" value="MetN_ABC"/>
</dbReference>
<evidence type="ECO:0000256" key="5">
    <source>
        <dbReference type="ARBA" id="ARBA00022967"/>
    </source>
</evidence>
<dbReference type="CDD" id="cd03258">
    <property type="entry name" value="ABC_MetN_methionine_transporter"/>
    <property type="match status" value="1"/>
</dbReference>
<dbReference type="RefSeq" id="WP_166229412.1">
    <property type="nucleotide sequence ID" value="NZ_CP049989.1"/>
</dbReference>
<dbReference type="Gene3D" id="3.40.50.300">
    <property type="entry name" value="P-loop containing nucleotide triphosphate hydrolases"/>
    <property type="match status" value="1"/>
</dbReference>
<organism evidence="9 10">
    <name type="scientific">Hydrogenophaga crocea</name>
    <dbReference type="NCBI Taxonomy" id="2716225"/>
    <lineage>
        <taxon>Bacteria</taxon>
        <taxon>Pseudomonadati</taxon>
        <taxon>Pseudomonadota</taxon>
        <taxon>Betaproteobacteria</taxon>
        <taxon>Burkholderiales</taxon>
        <taxon>Comamonadaceae</taxon>
        <taxon>Hydrogenophaga</taxon>
    </lineage>
</organism>
<dbReference type="InterPro" id="IPR003439">
    <property type="entry name" value="ABC_transporter-like_ATP-bd"/>
</dbReference>
<dbReference type="PANTHER" id="PTHR43166:SF30">
    <property type="entry name" value="METHIONINE IMPORT ATP-BINDING PROTEIN METN"/>
    <property type="match status" value="1"/>
</dbReference>
<dbReference type="InterPro" id="IPR027417">
    <property type="entry name" value="P-loop_NTPase"/>
</dbReference>
<dbReference type="InterPro" id="IPR050086">
    <property type="entry name" value="MetN_ABC_transporter-like"/>
</dbReference>
<keyword evidence="4 9" id="KW-0067">ATP-binding</keyword>
<feature type="domain" description="ABC transporter" evidence="8">
    <location>
        <begin position="2"/>
        <end position="241"/>
    </location>
</feature>
<keyword evidence="7" id="KW-0472">Membrane</keyword>
<keyword evidence="6" id="KW-0029">Amino-acid transport</keyword>
<accession>A0A6G8ILD9</accession>
<evidence type="ECO:0000313" key="10">
    <source>
        <dbReference type="Proteomes" id="UP000503162"/>
    </source>
</evidence>
<evidence type="ECO:0000256" key="7">
    <source>
        <dbReference type="ARBA" id="ARBA00023136"/>
    </source>
</evidence>
<evidence type="ECO:0000256" key="4">
    <source>
        <dbReference type="ARBA" id="ARBA00022840"/>
    </source>
</evidence>
<dbReference type="SMART" id="SM00382">
    <property type="entry name" value="AAA"/>
    <property type="match status" value="1"/>
</dbReference>
<protein>
    <submittedName>
        <fullName evidence="9">Methionine ABC transporter ATP-binding protein</fullName>
    </submittedName>
</protein>
<dbReference type="EMBL" id="CP049989">
    <property type="protein sequence ID" value="QIM53929.1"/>
    <property type="molecule type" value="Genomic_DNA"/>
</dbReference>
<keyword evidence="10" id="KW-1185">Reference proteome</keyword>
<proteinExistence type="predicted"/>
<evidence type="ECO:0000259" key="8">
    <source>
        <dbReference type="PROSITE" id="PS50893"/>
    </source>
</evidence>
<evidence type="ECO:0000256" key="2">
    <source>
        <dbReference type="ARBA" id="ARBA00022475"/>
    </source>
</evidence>
<dbReference type="PROSITE" id="PS50893">
    <property type="entry name" value="ABC_TRANSPORTER_2"/>
    <property type="match status" value="1"/>
</dbReference>
<gene>
    <name evidence="9" type="ORF">G9Q37_18070</name>
</gene>
<dbReference type="KEGG" id="hcz:G9Q37_18070"/>
<dbReference type="GO" id="GO:0016887">
    <property type="term" value="F:ATP hydrolysis activity"/>
    <property type="evidence" value="ECO:0007669"/>
    <property type="project" value="InterPro"/>
</dbReference>
<name>A0A6G8ILD9_9BURK</name>
<dbReference type="SUPFAM" id="SSF55021">
    <property type="entry name" value="ACT-like"/>
    <property type="match status" value="1"/>
</dbReference>
<dbReference type="GO" id="GO:0005524">
    <property type="term" value="F:ATP binding"/>
    <property type="evidence" value="ECO:0007669"/>
    <property type="project" value="UniProtKB-KW"/>
</dbReference>
<evidence type="ECO:0000313" key="9">
    <source>
        <dbReference type="EMBL" id="QIM53929.1"/>
    </source>
</evidence>
<dbReference type="AlphaFoldDB" id="A0A6G8ILD9"/>
<dbReference type="InterPro" id="IPR018449">
    <property type="entry name" value="NIL_domain"/>
</dbReference>
<evidence type="ECO:0000256" key="1">
    <source>
        <dbReference type="ARBA" id="ARBA00022448"/>
    </source>
</evidence>
<dbReference type="Pfam" id="PF00005">
    <property type="entry name" value="ABC_tran"/>
    <property type="match status" value="1"/>
</dbReference>
<keyword evidence="3" id="KW-0547">Nucleotide-binding</keyword>
<dbReference type="Gene3D" id="3.30.70.260">
    <property type="match status" value="1"/>
</dbReference>
<reference evidence="9 10" key="1">
    <citation type="submission" date="2020-03" db="EMBL/GenBank/DDBJ databases">
        <title>Hydrogenophaga sp. nov. isolated from cyanobacterial mat.</title>
        <authorList>
            <person name="Thorat V."/>
            <person name="Kirdat K."/>
            <person name="Tiwarekar B."/>
            <person name="Costa E.D."/>
            <person name="Yadav A."/>
        </authorList>
    </citation>
    <scope>NUCLEOTIDE SEQUENCE [LARGE SCALE GENOMIC DNA]</scope>
    <source>
        <strain evidence="9 10">BA0156</strain>
    </source>
</reference>
<keyword evidence="5" id="KW-1278">Translocase</keyword>
<dbReference type="PROSITE" id="PS00211">
    <property type="entry name" value="ABC_TRANSPORTER_1"/>
    <property type="match status" value="1"/>
</dbReference>
<evidence type="ECO:0000256" key="6">
    <source>
        <dbReference type="ARBA" id="ARBA00022970"/>
    </source>
</evidence>
<evidence type="ECO:0000256" key="3">
    <source>
        <dbReference type="ARBA" id="ARBA00022741"/>
    </source>
</evidence>
<dbReference type="Proteomes" id="UP000503162">
    <property type="component" value="Chromosome"/>
</dbReference>
<dbReference type="InterPro" id="IPR017871">
    <property type="entry name" value="ABC_transporter-like_CS"/>
</dbReference>
<dbReference type="SMART" id="SM00930">
    <property type="entry name" value="NIL"/>
    <property type="match status" value="1"/>
</dbReference>
<keyword evidence="2" id="KW-1003">Cell membrane</keyword>
<sequence length="347" mass="37128">MIELEGIHQTYRGPQGPVHALRGIDLQVARGEVFGVIGRSGAGKSSLVRTINLLNRPTQGRVTVAGRELTALDARGLREARRGIGMVFQHFNLLSSRTVFGNVALPLELEGLDVAAIRARVGPLLELVGLSGLADRYPAQISGGQKQRVGIARALASRPQVLLSDEATSALDPETTRAILALLRQINRELQLTVVLITHQMQVIKQVAHRVAVLEAGEVVEQGETLQVFSRPAHPMTRSLLDDVVPRELPAHVLERVRALLAPTGGHGGASLLRLVFAGADGDRPLLSDLVRRFGLDLNIVHGQIDEVQGLPFGSLAVLARGAQAQLQAAIGHLRAAGVQVQEIAHA</sequence>
<dbReference type="Pfam" id="PF09383">
    <property type="entry name" value="NIL"/>
    <property type="match status" value="1"/>
</dbReference>
<dbReference type="GO" id="GO:0006865">
    <property type="term" value="P:amino acid transport"/>
    <property type="evidence" value="ECO:0007669"/>
    <property type="project" value="UniProtKB-KW"/>
</dbReference>
<keyword evidence="1" id="KW-0813">Transport</keyword>
<dbReference type="SUPFAM" id="SSF52540">
    <property type="entry name" value="P-loop containing nucleoside triphosphate hydrolases"/>
    <property type="match status" value="1"/>
</dbReference>
<dbReference type="InterPro" id="IPR045865">
    <property type="entry name" value="ACT-like_dom_sf"/>
</dbReference>
<dbReference type="PANTHER" id="PTHR43166">
    <property type="entry name" value="AMINO ACID IMPORT ATP-BINDING PROTEIN"/>
    <property type="match status" value="1"/>
</dbReference>
<dbReference type="InterPro" id="IPR003593">
    <property type="entry name" value="AAA+_ATPase"/>
</dbReference>